<dbReference type="Proteomes" id="UP001151760">
    <property type="component" value="Unassembled WGS sequence"/>
</dbReference>
<protein>
    <submittedName>
        <fullName evidence="1">Non-lysosomal glucosylceramidase</fullName>
    </submittedName>
</protein>
<comment type="caution">
    <text evidence="1">The sequence shown here is derived from an EMBL/GenBank/DDBJ whole genome shotgun (WGS) entry which is preliminary data.</text>
</comment>
<sequence length="242" mass="26378">MVHGVEIKREVSIVALLNHPNVMTHETARGISHLSGDHVNEPFRGEDGVSGVLLHHKIAKGNHPVTFVVAACGTHNVNGMVLPSFGLSEGSSITSKEMWGKMAQVNVEVKLHTKVMGLSSPRTGGLTVVLYALLNLEQLFLWTVDDPSCLRTSPLTMTESKVLSSRTGFKGWANGFNVGSRTENSILVQIFQVAHSRVSTLHSPSILSIKDLGVRLHGYLLNIRQIIFVRASPEMVPLDGYL</sequence>
<gene>
    <name evidence="1" type="ORF">Tco_0680709</name>
</gene>
<evidence type="ECO:0000313" key="1">
    <source>
        <dbReference type="EMBL" id="GJS66145.1"/>
    </source>
</evidence>
<dbReference type="EMBL" id="BQNB010009628">
    <property type="protein sequence ID" value="GJS66145.1"/>
    <property type="molecule type" value="Genomic_DNA"/>
</dbReference>
<proteinExistence type="predicted"/>
<evidence type="ECO:0000313" key="2">
    <source>
        <dbReference type="Proteomes" id="UP001151760"/>
    </source>
</evidence>
<dbReference type="InterPro" id="IPR052566">
    <property type="entry name" value="Non-lysos_glucosylceramidase"/>
</dbReference>
<name>A0ABQ4XMQ3_9ASTR</name>
<reference evidence="1" key="2">
    <citation type="submission" date="2022-01" db="EMBL/GenBank/DDBJ databases">
        <authorList>
            <person name="Yamashiro T."/>
            <person name="Shiraishi A."/>
            <person name="Satake H."/>
            <person name="Nakayama K."/>
        </authorList>
    </citation>
    <scope>NUCLEOTIDE SEQUENCE</scope>
</reference>
<dbReference type="PANTHER" id="PTHR12654">
    <property type="entry name" value="BILE ACID BETA-GLUCOSIDASE-RELATED"/>
    <property type="match status" value="1"/>
</dbReference>
<reference evidence="1" key="1">
    <citation type="journal article" date="2022" name="Int. J. Mol. Sci.">
        <title>Draft Genome of Tanacetum Coccineum: Genomic Comparison of Closely Related Tanacetum-Family Plants.</title>
        <authorList>
            <person name="Yamashiro T."/>
            <person name="Shiraishi A."/>
            <person name="Nakayama K."/>
            <person name="Satake H."/>
        </authorList>
    </citation>
    <scope>NUCLEOTIDE SEQUENCE</scope>
</reference>
<dbReference type="PANTHER" id="PTHR12654:SF30">
    <property type="entry name" value="NON-LYSOSOMAL GLUCOSYLCERAMIDASE"/>
    <property type="match status" value="1"/>
</dbReference>
<keyword evidence="2" id="KW-1185">Reference proteome</keyword>
<organism evidence="1 2">
    <name type="scientific">Tanacetum coccineum</name>
    <dbReference type="NCBI Taxonomy" id="301880"/>
    <lineage>
        <taxon>Eukaryota</taxon>
        <taxon>Viridiplantae</taxon>
        <taxon>Streptophyta</taxon>
        <taxon>Embryophyta</taxon>
        <taxon>Tracheophyta</taxon>
        <taxon>Spermatophyta</taxon>
        <taxon>Magnoliopsida</taxon>
        <taxon>eudicotyledons</taxon>
        <taxon>Gunneridae</taxon>
        <taxon>Pentapetalae</taxon>
        <taxon>asterids</taxon>
        <taxon>campanulids</taxon>
        <taxon>Asterales</taxon>
        <taxon>Asteraceae</taxon>
        <taxon>Asteroideae</taxon>
        <taxon>Anthemideae</taxon>
        <taxon>Anthemidinae</taxon>
        <taxon>Tanacetum</taxon>
    </lineage>
</organism>
<accession>A0ABQ4XMQ3</accession>